<keyword evidence="2" id="KW-0812">Transmembrane</keyword>
<feature type="transmembrane region" description="Helical" evidence="2">
    <location>
        <begin position="514"/>
        <end position="539"/>
    </location>
</feature>
<feature type="transmembrane region" description="Helical" evidence="2">
    <location>
        <begin position="551"/>
        <end position="571"/>
    </location>
</feature>
<dbReference type="Pfam" id="PF13962">
    <property type="entry name" value="PGG"/>
    <property type="match status" value="1"/>
</dbReference>
<feature type="repeat" description="ANK" evidence="1">
    <location>
        <begin position="37"/>
        <end position="58"/>
    </location>
</feature>
<keyword evidence="1" id="KW-0040">ANK repeat</keyword>
<dbReference type="InterPro" id="IPR026961">
    <property type="entry name" value="PGG_dom"/>
</dbReference>
<evidence type="ECO:0000313" key="4">
    <source>
        <dbReference type="EMBL" id="KAK9265648.1"/>
    </source>
</evidence>
<dbReference type="AlphaFoldDB" id="A0AAP0R2J2"/>
<evidence type="ECO:0000259" key="3">
    <source>
        <dbReference type="Pfam" id="PF13962"/>
    </source>
</evidence>
<dbReference type="PROSITE" id="PS50297">
    <property type="entry name" value="ANK_REP_REGION"/>
    <property type="match status" value="1"/>
</dbReference>
<keyword evidence="5" id="KW-1185">Reference proteome</keyword>
<dbReference type="InterPro" id="IPR002110">
    <property type="entry name" value="Ankyrin_rpt"/>
</dbReference>
<dbReference type="SMART" id="SM00248">
    <property type="entry name" value="ANK"/>
    <property type="match status" value="4"/>
</dbReference>
<dbReference type="PANTHER" id="PTHR24177">
    <property type="entry name" value="CASKIN"/>
    <property type="match status" value="1"/>
</dbReference>
<evidence type="ECO:0000256" key="2">
    <source>
        <dbReference type="SAM" id="Phobius"/>
    </source>
</evidence>
<dbReference type="Gene3D" id="1.25.40.20">
    <property type="entry name" value="Ankyrin repeat-containing domain"/>
    <property type="match status" value="1"/>
</dbReference>
<sequence length="591" mass="65798">MDYVMDIVLKAVLDGNLNFIKQFLDGRPEAVTAQDPDGYTILHMAVIVGHVEIVKELVGLMSEKDLEIQEKTGSTALFLAAASGFTQMAQCMIEKNKKLVSIATHRIGHIPVVEASINGYTETVRYLYTATPLEELTPEKGKNGATLLSYCISGKLFDIALDLLHRCPRLAIVLDIDGNSPVFILSRMPSVFPSGSPLVFWQRWIYSCICVQPTVASDHIPISIQKPHQGLTHRGCLLIPGMKQIYDQKLIHLQALELLGLICKEMHTLGSEGEAKESLVDQALFQAVKHGIFELVMEITKANPNLLWIIDNNYRNLFQCAITYRQEKIFSLVYGLDASVRKLKTAQDRFRNNMLHSAAMLAPSSRLDGISGAALQIQRELQWFKEVESIVPPMAKEMANSYGETPSEFFTEHHRELVKEGQKWMKETATSCTVVAALIVTIMFAAAFTVPGGNNQGEKTAGFPVFLGKKLFKLFIVCDAISFLSSSISILVFLGILTSRYAEESFLKSLPTKMIIGLTSLFISIATMTLAFCAALFLMQPGKSSQVFIPVFLLASVPITLFVILQFPLLYEIFISTYGPSIFNRKQGRWY</sequence>
<accession>A0AAP0R2J2</accession>
<feature type="transmembrane region" description="Helical" evidence="2">
    <location>
        <begin position="428"/>
        <end position="450"/>
    </location>
</feature>
<dbReference type="Pfam" id="PF12796">
    <property type="entry name" value="Ank_2"/>
    <property type="match status" value="1"/>
</dbReference>
<feature type="transmembrane region" description="Helical" evidence="2">
    <location>
        <begin position="471"/>
        <end position="494"/>
    </location>
</feature>
<dbReference type="GO" id="GO:0016020">
    <property type="term" value="C:membrane"/>
    <property type="evidence" value="ECO:0007669"/>
    <property type="project" value="TreeGrafter"/>
</dbReference>
<evidence type="ECO:0000256" key="1">
    <source>
        <dbReference type="PROSITE-ProRule" id="PRU00023"/>
    </source>
</evidence>
<dbReference type="Proteomes" id="UP001415857">
    <property type="component" value="Unassembled WGS sequence"/>
</dbReference>
<comment type="caution">
    <text evidence="4">The sequence shown here is derived from an EMBL/GenBank/DDBJ whole genome shotgun (WGS) entry which is preliminary data.</text>
</comment>
<dbReference type="SUPFAM" id="SSF48403">
    <property type="entry name" value="Ankyrin repeat"/>
    <property type="match status" value="1"/>
</dbReference>
<gene>
    <name evidence="4" type="ORF">L1049_027323</name>
</gene>
<proteinExistence type="predicted"/>
<dbReference type="PROSITE" id="PS50088">
    <property type="entry name" value="ANK_REPEAT"/>
    <property type="match status" value="1"/>
</dbReference>
<keyword evidence="2" id="KW-0472">Membrane</keyword>
<name>A0AAP0R2J2_LIQFO</name>
<protein>
    <recommendedName>
        <fullName evidence="3">PGG domain-containing protein</fullName>
    </recommendedName>
</protein>
<dbReference type="InterPro" id="IPR036770">
    <property type="entry name" value="Ankyrin_rpt-contain_sf"/>
</dbReference>
<evidence type="ECO:0000313" key="5">
    <source>
        <dbReference type="Proteomes" id="UP001415857"/>
    </source>
</evidence>
<reference evidence="4 5" key="1">
    <citation type="journal article" date="2024" name="Plant J.">
        <title>Genome sequences and population genomics reveal climatic adaptation and genomic divergence between two closely related sweetgum species.</title>
        <authorList>
            <person name="Xu W.Q."/>
            <person name="Ren C.Q."/>
            <person name="Zhang X.Y."/>
            <person name="Comes H.P."/>
            <person name="Liu X.H."/>
            <person name="Li Y.G."/>
            <person name="Kettle C.J."/>
            <person name="Jalonen R."/>
            <person name="Gaisberger H."/>
            <person name="Ma Y.Z."/>
            <person name="Qiu Y.X."/>
        </authorList>
    </citation>
    <scope>NUCLEOTIDE SEQUENCE [LARGE SCALE GENOMIC DNA]</scope>
    <source>
        <strain evidence="4">Hangzhou</strain>
    </source>
</reference>
<feature type="domain" description="PGG" evidence="3">
    <location>
        <begin position="422"/>
        <end position="538"/>
    </location>
</feature>
<organism evidence="4 5">
    <name type="scientific">Liquidambar formosana</name>
    <name type="common">Formosan gum</name>
    <dbReference type="NCBI Taxonomy" id="63359"/>
    <lineage>
        <taxon>Eukaryota</taxon>
        <taxon>Viridiplantae</taxon>
        <taxon>Streptophyta</taxon>
        <taxon>Embryophyta</taxon>
        <taxon>Tracheophyta</taxon>
        <taxon>Spermatophyta</taxon>
        <taxon>Magnoliopsida</taxon>
        <taxon>eudicotyledons</taxon>
        <taxon>Gunneridae</taxon>
        <taxon>Pentapetalae</taxon>
        <taxon>Saxifragales</taxon>
        <taxon>Altingiaceae</taxon>
        <taxon>Liquidambar</taxon>
    </lineage>
</organism>
<keyword evidence="2" id="KW-1133">Transmembrane helix</keyword>
<dbReference type="PANTHER" id="PTHR24177:SF329">
    <property type="entry name" value="ANKYRIN REPEAT PROTEIN"/>
    <property type="match status" value="1"/>
</dbReference>
<dbReference type="EMBL" id="JBBPBK010000341">
    <property type="protein sequence ID" value="KAK9265648.1"/>
    <property type="molecule type" value="Genomic_DNA"/>
</dbReference>